<protein>
    <submittedName>
        <fullName evidence="2">Uncharacterized protein</fullName>
    </submittedName>
</protein>
<proteinExistence type="predicted"/>
<dbReference type="Proteomes" id="UP000652761">
    <property type="component" value="Unassembled WGS sequence"/>
</dbReference>
<evidence type="ECO:0000313" key="3">
    <source>
        <dbReference type="Proteomes" id="UP000652761"/>
    </source>
</evidence>
<comment type="caution">
    <text evidence="2">The sequence shown here is derived from an EMBL/GenBank/DDBJ whole genome shotgun (WGS) entry which is preliminary data.</text>
</comment>
<feature type="region of interest" description="Disordered" evidence="1">
    <location>
        <begin position="23"/>
        <end position="78"/>
    </location>
</feature>
<dbReference type="AlphaFoldDB" id="A0A843UUR8"/>
<keyword evidence="3" id="KW-1185">Reference proteome</keyword>
<evidence type="ECO:0000256" key="1">
    <source>
        <dbReference type="SAM" id="MobiDB-lite"/>
    </source>
</evidence>
<sequence>MTPAPIFKSSGVIKRHTSRPIFKSSGVIKRHTSRPCLSPPAMLSDGGTNTPTGLYASKPPKDARSQARAQRVTVRELK</sequence>
<accession>A0A843UUR8</accession>
<gene>
    <name evidence="2" type="ORF">Taro_022557</name>
</gene>
<organism evidence="2 3">
    <name type="scientific">Colocasia esculenta</name>
    <name type="common">Wild taro</name>
    <name type="synonym">Arum esculentum</name>
    <dbReference type="NCBI Taxonomy" id="4460"/>
    <lineage>
        <taxon>Eukaryota</taxon>
        <taxon>Viridiplantae</taxon>
        <taxon>Streptophyta</taxon>
        <taxon>Embryophyta</taxon>
        <taxon>Tracheophyta</taxon>
        <taxon>Spermatophyta</taxon>
        <taxon>Magnoliopsida</taxon>
        <taxon>Liliopsida</taxon>
        <taxon>Araceae</taxon>
        <taxon>Aroideae</taxon>
        <taxon>Colocasieae</taxon>
        <taxon>Colocasia</taxon>
    </lineage>
</organism>
<evidence type="ECO:0000313" key="2">
    <source>
        <dbReference type="EMBL" id="MQL89972.1"/>
    </source>
</evidence>
<name>A0A843UUR8_COLES</name>
<reference evidence="2" key="1">
    <citation type="submission" date="2017-07" db="EMBL/GenBank/DDBJ databases">
        <title>Taro Niue Genome Assembly and Annotation.</title>
        <authorList>
            <person name="Atibalentja N."/>
            <person name="Keating K."/>
            <person name="Fields C.J."/>
        </authorList>
    </citation>
    <scope>NUCLEOTIDE SEQUENCE</scope>
    <source>
        <strain evidence="2">Niue_2</strain>
        <tissue evidence="2">Leaf</tissue>
    </source>
</reference>
<dbReference type="EMBL" id="NMUH01001195">
    <property type="protein sequence ID" value="MQL89972.1"/>
    <property type="molecule type" value="Genomic_DNA"/>
</dbReference>